<evidence type="ECO:0000259" key="3">
    <source>
        <dbReference type="Pfam" id="PF07687"/>
    </source>
</evidence>
<organism evidence="4 5">
    <name type="scientific">Kurthia sibirica</name>
    <dbReference type="NCBI Taxonomy" id="202750"/>
    <lineage>
        <taxon>Bacteria</taxon>
        <taxon>Bacillati</taxon>
        <taxon>Bacillota</taxon>
        <taxon>Bacilli</taxon>
        <taxon>Bacillales</taxon>
        <taxon>Caryophanaceae</taxon>
        <taxon>Kurthia</taxon>
    </lineage>
</organism>
<evidence type="ECO:0000313" key="4">
    <source>
        <dbReference type="EMBL" id="PWI26751.1"/>
    </source>
</evidence>
<dbReference type="PANTHER" id="PTHR11014">
    <property type="entry name" value="PEPTIDASE M20 FAMILY MEMBER"/>
    <property type="match status" value="1"/>
</dbReference>
<feature type="binding site" evidence="2">
    <location>
        <position position="94"/>
    </location>
    <ligand>
        <name>Mn(2+)</name>
        <dbReference type="ChEBI" id="CHEBI:29035"/>
        <label>2</label>
    </ligand>
</feature>
<name>A0A2U3AQC9_9BACL</name>
<comment type="cofactor">
    <cofactor evidence="2">
        <name>Mn(2+)</name>
        <dbReference type="ChEBI" id="CHEBI:29035"/>
    </cofactor>
    <text evidence="2">The Mn(2+) ion enhances activity.</text>
</comment>
<dbReference type="PANTHER" id="PTHR11014:SF98">
    <property type="entry name" value="N-ACETYLDIAMINOPIMELATE DEACETYLASE"/>
    <property type="match status" value="1"/>
</dbReference>
<proteinExistence type="predicted"/>
<keyword evidence="2" id="KW-0479">Metal-binding</keyword>
<dbReference type="OrthoDB" id="2416606at2"/>
<dbReference type="InterPro" id="IPR002933">
    <property type="entry name" value="Peptidase_M20"/>
</dbReference>
<evidence type="ECO:0000256" key="1">
    <source>
        <dbReference type="ARBA" id="ARBA00022801"/>
    </source>
</evidence>
<dbReference type="GO" id="GO:0046872">
    <property type="term" value="F:metal ion binding"/>
    <property type="evidence" value="ECO:0007669"/>
    <property type="project" value="UniProtKB-KW"/>
</dbReference>
<feature type="binding site" evidence="2">
    <location>
        <position position="347"/>
    </location>
    <ligand>
        <name>Mn(2+)</name>
        <dbReference type="ChEBI" id="CHEBI:29035"/>
        <label>2</label>
    </ligand>
</feature>
<feature type="binding site" evidence="2">
    <location>
        <position position="126"/>
    </location>
    <ligand>
        <name>Mn(2+)</name>
        <dbReference type="ChEBI" id="CHEBI:29035"/>
        <label>2</label>
    </ligand>
</feature>
<dbReference type="EMBL" id="QFVR01000001">
    <property type="protein sequence ID" value="PWI26751.1"/>
    <property type="molecule type" value="Genomic_DNA"/>
</dbReference>
<dbReference type="Pfam" id="PF01546">
    <property type="entry name" value="Peptidase_M20"/>
    <property type="match status" value="1"/>
</dbReference>
<dbReference type="NCBIfam" id="TIGR01891">
    <property type="entry name" value="amidohydrolases"/>
    <property type="match status" value="1"/>
</dbReference>
<keyword evidence="1" id="KW-0378">Hydrolase</keyword>
<evidence type="ECO:0000256" key="2">
    <source>
        <dbReference type="PIRSR" id="PIRSR005962-1"/>
    </source>
</evidence>
<keyword evidence="2" id="KW-0464">Manganese</keyword>
<dbReference type="Proteomes" id="UP000245938">
    <property type="component" value="Unassembled WGS sequence"/>
</dbReference>
<dbReference type="FunFam" id="3.30.70.360:FF:000001">
    <property type="entry name" value="N-acetyldiaminopimelate deacetylase"/>
    <property type="match status" value="1"/>
</dbReference>
<gene>
    <name evidence="4" type="ORF">DEX24_00165</name>
</gene>
<dbReference type="PIRSF" id="PIRSF005962">
    <property type="entry name" value="Pept_M20D_amidohydro"/>
    <property type="match status" value="1"/>
</dbReference>
<feature type="binding site" evidence="2">
    <location>
        <position position="154"/>
    </location>
    <ligand>
        <name>Mn(2+)</name>
        <dbReference type="ChEBI" id="CHEBI:29035"/>
        <label>2</label>
    </ligand>
</feature>
<reference evidence="4 5" key="1">
    <citation type="submission" date="2018-05" db="EMBL/GenBank/DDBJ databases">
        <title>Kurthia sibirica genome sequence.</title>
        <authorList>
            <person name="Maclea K.S."/>
            <person name="Goen A.E."/>
        </authorList>
    </citation>
    <scope>NUCLEOTIDE SEQUENCE [LARGE SCALE GENOMIC DNA]</scope>
    <source>
        <strain evidence="4 5">ATCC 49154</strain>
    </source>
</reference>
<evidence type="ECO:0000313" key="5">
    <source>
        <dbReference type="Proteomes" id="UP000245938"/>
    </source>
</evidence>
<dbReference type="InterPro" id="IPR017439">
    <property type="entry name" value="Amidohydrolase"/>
</dbReference>
<protein>
    <submittedName>
        <fullName evidence="4">N-acetyldiaminopimelate deacetylase</fullName>
    </submittedName>
</protein>
<dbReference type="GO" id="GO:0050118">
    <property type="term" value="F:N-acetyldiaminopimelate deacetylase activity"/>
    <property type="evidence" value="ECO:0007669"/>
    <property type="project" value="TreeGrafter"/>
</dbReference>
<dbReference type="AlphaFoldDB" id="A0A2U3AQC9"/>
<dbReference type="SUPFAM" id="SSF53187">
    <property type="entry name" value="Zn-dependent exopeptidases"/>
    <property type="match status" value="1"/>
</dbReference>
<dbReference type="Gene3D" id="3.30.70.360">
    <property type="match status" value="1"/>
</dbReference>
<feature type="binding site" evidence="2">
    <location>
        <position position="92"/>
    </location>
    <ligand>
        <name>Mn(2+)</name>
        <dbReference type="ChEBI" id="CHEBI:29035"/>
        <label>2</label>
    </ligand>
</feature>
<accession>A0A2U3AQC9</accession>
<dbReference type="GO" id="GO:0019877">
    <property type="term" value="P:diaminopimelate biosynthetic process"/>
    <property type="evidence" value="ECO:0007669"/>
    <property type="project" value="TreeGrafter"/>
</dbReference>
<keyword evidence="5" id="KW-1185">Reference proteome</keyword>
<comment type="caution">
    <text evidence="4">The sequence shown here is derived from an EMBL/GenBank/DDBJ whole genome shotgun (WGS) entry which is preliminary data.</text>
</comment>
<dbReference type="SUPFAM" id="SSF55031">
    <property type="entry name" value="Bacterial exopeptidase dimerisation domain"/>
    <property type="match status" value="1"/>
</dbReference>
<dbReference type="Pfam" id="PF07687">
    <property type="entry name" value="M20_dimer"/>
    <property type="match status" value="1"/>
</dbReference>
<dbReference type="InterPro" id="IPR011650">
    <property type="entry name" value="Peptidase_M20_dimer"/>
</dbReference>
<sequence length="373" mass="41566">MKSLIDIRRDLHKIPEIGFQEYKTQQYVLAVLQELKTEFMHIKTWRTGIIVTIEGTAPLHKIGWRTDMDALEISEETALDYSSEHEGFMHACGHDFHMTIALGLVERFTTNQPIHTVIIYFQPAEEGPGGAEPMLTWVRANEPLLVPDYMFACHIAPEYPVGTVATRAGMLFANTSELFIDLKGRGGHAAFPHQTRDMTVAAASLIMQLQTIVSRAINPLEGSVVTIGKMTSGTVQNIIAENARLEGTIRTVTAESMMIIKDKIKALCTATEIAFDCELSIDFGSGYYQVFNDAICANALLEYAATRDELVSYNCPPAMTGEDFGYFLKEIPGAMFWAGANTAFGLHHSRISPDEKLLLSNIDFVEQFIRQFK</sequence>
<dbReference type="RefSeq" id="WP_109304658.1">
    <property type="nucleotide sequence ID" value="NZ_BJUF01000001.1"/>
</dbReference>
<dbReference type="CDD" id="cd05670">
    <property type="entry name" value="M20_Acy1_YkuR-like"/>
    <property type="match status" value="1"/>
</dbReference>
<feature type="domain" description="Peptidase M20 dimerisation" evidence="3">
    <location>
        <begin position="180"/>
        <end position="270"/>
    </location>
</feature>
<dbReference type="Gene3D" id="3.40.630.10">
    <property type="entry name" value="Zn peptidases"/>
    <property type="match status" value="1"/>
</dbReference>
<dbReference type="InterPro" id="IPR036264">
    <property type="entry name" value="Bact_exopeptidase_dim_dom"/>
</dbReference>